<name>A0A7E4UPA3_PANRE</name>
<dbReference type="SUPFAM" id="SSF57362">
    <property type="entry name" value="BPTI-like"/>
    <property type="match status" value="2"/>
</dbReference>
<feature type="signal peptide" evidence="1">
    <location>
        <begin position="1"/>
        <end position="18"/>
    </location>
</feature>
<dbReference type="PROSITE" id="PS50279">
    <property type="entry name" value="BPTI_KUNITZ_2"/>
    <property type="match status" value="2"/>
</dbReference>
<evidence type="ECO:0000313" key="4">
    <source>
        <dbReference type="WBParaSite" id="Pan_g11169.t1"/>
    </source>
</evidence>
<dbReference type="InterPro" id="IPR002223">
    <property type="entry name" value="Kunitz_BPTI"/>
</dbReference>
<dbReference type="InterPro" id="IPR053014">
    <property type="entry name" value="Cuticle_assoc_divergent"/>
</dbReference>
<keyword evidence="1" id="KW-0732">Signal</keyword>
<evidence type="ECO:0000256" key="1">
    <source>
        <dbReference type="SAM" id="SignalP"/>
    </source>
</evidence>
<feature type="domain" description="BPTI/Kunitz inhibitor" evidence="2">
    <location>
        <begin position="135"/>
        <end position="188"/>
    </location>
</feature>
<feature type="domain" description="BPTI/Kunitz inhibitor" evidence="2">
    <location>
        <begin position="21"/>
        <end position="74"/>
    </location>
</feature>
<dbReference type="GO" id="GO:0004867">
    <property type="term" value="F:serine-type endopeptidase inhibitor activity"/>
    <property type="evidence" value="ECO:0007669"/>
    <property type="project" value="InterPro"/>
</dbReference>
<dbReference type="InterPro" id="IPR036880">
    <property type="entry name" value="Kunitz_BPTI_sf"/>
</dbReference>
<dbReference type="InterPro" id="IPR020901">
    <property type="entry name" value="Prtase_inh_Kunz-CS"/>
</dbReference>
<reference evidence="3" key="1">
    <citation type="journal article" date="2013" name="Genetics">
        <title>The draft genome and transcriptome of Panagrellus redivivus are shaped by the harsh demands of a free-living lifestyle.</title>
        <authorList>
            <person name="Srinivasan J."/>
            <person name="Dillman A.R."/>
            <person name="Macchietto M.G."/>
            <person name="Heikkinen L."/>
            <person name="Lakso M."/>
            <person name="Fracchia K.M."/>
            <person name="Antoshechkin I."/>
            <person name="Mortazavi A."/>
            <person name="Wong G."/>
            <person name="Sternberg P.W."/>
        </authorList>
    </citation>
    <scope>NUCLEOTIDE SEQUENCE [LARGE SCALE GENOMIC DNA]</scope>
    <source>
        <strain evidence="3">MT8872</strain>
    </source>
</reference>
<evidence type="ECO:0000259" key="2">
    <source>
        <dbReference type="PROSITE" id="PS50279"/>
    </source>
</evidence>
<dbReference type="AlphaFoldDB" id="A0A7E4UPA3"/>
<dbReference type="SMART" id="SM00131">
    <property type="entry name" value="KU"/>
    <property type="match status" value="2"/>
</dbReference>
<keyword evidence="3" id="KW-1185">Reference proteome</keyword>
<reference evidence="4" key="2">
    <citation type="submission" date="2020-10" db="UniProtKB">
        <authorList>
            <consortium name="WormBaseParasite"/>
        </authorList>
    </citation>
    <scope>IDENTIFICATION</scope>
</reference>
<dbReference type="Gene3D" id="4.10.410.10">
    <property type="entry name" value="Pancreatic trypsin inhibitor Kunitz domain"/>
    <property type="match status" value="2"/>
</dbReference>
<dbReference type="PANTHER" id="PTHR46339">
    <property type="entry name" value="PROTEIN CBG15282-RELATED"/>
    <property type="match status" value="1"/>
</dbReference>
<feature type="chain" id="PRO_5028971474" evidence="1">
    <location>
        <begin position="19"/>
        <end position="192"/>
    </location>
</feature>
<accession>A0A7E4UPA3</accession>
<sequence length="192" mass="21304">MSRTIFAVLSCTVLSVLSQDCSSPRDAGVSCSDGTQGRRFYFDSRMSICQPFFFKGCNGNDNNFESAAECRAACAAVRQTGAEIRNGKQWLLAERCGAEFLIPDGKYVECKVNRDCPEQHSCADGVCCPSKDYVCSLRDDSGTFASGVEDKPRFAWSDEIQSCWRFSYFGAKGNYNNFPNFQSCTSFCANRK</sequence>
<evidence type="ECO:0000313" key="3">
    <source>
        <dbReference type="Proteomes" id="UP000492821"/>
    </source>
</evidence>
<dbReference type="Pfam" id="PF00014">
    <property type="entry name" value="Kunitz_BPTI"/>
    <property type="match status" value="2"/>
</dbReference>
<proteinExistence type="predicted"/>
<organism evidence="3 4">
    <name type="scientific">Panagrellus redivivus</name>
    <name type="common">Microworm</name>
    <dbReference type="NCBI Taxonomy" id="6233"/>
    <lineage>
        <taxon>Eukaryota</taxon>
        <taxon>Metazoa</taxon>
        <taxon>Ecdysozoa</taxon>
        <taxon>Nematoda</taxon>
        <taxon>Chromadorea</taxon>
        <taxon>Rhabditida</taxon>
        <taxon>Tylenchina</taxon>
        <taxon>Panagrolaimomorpha</taxon>
        <taxon>Panagrolaimoidea</taxon>
        <taxon>Panagrolaimidae</taxon>
        <taxon>Panagrellus</taxon>
    </lineage>
</organism>
<dbReference type="PROSITE" id="PS00280">
    <property type="entry name" value="BPTI_KUNITZ_1"/>
    <property type="match status" value="1"/>
</dbReference>
<dbReference type="PRINTS" id="PR00759">
    <property type="entry name" value="BASICPTASE"/>
</dbReference>
<dbReference type="Proteomes" id="UP000492821">
    <property type="component" value="Unassembled WGS sequence"/>
</dbReference>
<dbReference type="WBParaSite" id="Pan_g11169.t1">
    <property type="protein sequence ID" value="Pan_g11169.t1"/>
    <property type="gene ID" value="Pan_g11169"/>
</dbReference>
<protein>
    <submittedName>
        <fullName evidence="4">Kunitz/Bovine pancreatic trypsin inhibitor domain protein</fullName>
    </submittedName>
</protein>